<dbReference type="SUPFAM" id="SSF46689">
    <property type="entry name" value="Homeodomain-like"/>
    <property type="match status" value="1"/>
</dbReference>
<evidence type="ECO:0000256" key="2">
    <source>
        <dbReference type="PROSITE-ProRule" id="PRU00335"/>
    </source>
</evidence>
<keyword evidence="1 2" id="KW-0238">DNA-binding</keyword>
<dbReference type="PANTHER" id="PTHR30055:SF222">
    <property type="entry name" value="REGULATORY PROTEIN"/>
    <property type="match status" value="1"/>
</dbReference>
<dbReference type="InterPro" id="IPR036271">
    <property type="entry name" value="Tet_transcr_reg_TetR-rel_C_sf"/>
</dbReference>
<feature type="domain" description="HTH tetR-type" evidence="3">
    <location>
        <begin position="23"/>
        <end position="83"/>
    </location>
</feature>
<dbReference type="RefSeq" id="WP_379190245.1">
    <property type="nucleotide sequence ID" value="NZ_JBHSOW010000080.1"/>
</dbReference>
<dbReference type="InterPro" id="IPR001647">
    <property type="entry name" value="HTH_TetR"/>
</dbReference>
<dbReference type="InterPro" id="IPR009057">
    <property type="entry name" value="Homeodomain-like_sf"/>
</dbReference>
<evidence type="ECO:0000313" key="4">
    <source>
        <dbReference type="EMBL" id="MFC5651609.1"/>
    </source>
</evidence>
<proteinExistence type="predicted"/>
<dbReference type="PANTHER" id="PTHR30055">
    <property type="entry name" value="HTH-TYPE TRANSCRIPTIONAL REGULATOR RUTR"/>
    <property type="match status" value="1"/>
</dbReference>
<feature type="DNA-binding region" description="H-T-H motif" evidence="2">
    <location>
        <begin position="46"/>
        <end position="65"/>
    </location>
</feature>
<evidence type="ECO:0000256" key="1">
    <source>
        <dbReference type="ARBA" id="ARBA00023125"/>
    </source>
</evidence>
<name>A0ABW0W3I3_9BACL</name>
<dbReference type="Proteomes" id="UP001596047">
    <property type="component" value="Unassembled WGS sequence"/>
</dbReference>
<comment type="caution">
    <text evidence="4">The sequence shown here is derived from an EMBL/GenBank/DDBJ whole genome shotgun (WGS) entry which is preliminary data.</text>
</comment>
<evidence type="ECO:0000259" key="3">
    <source>
        <dbReference type="PROSITE" id="PS50977"/>
    </source>
</evidence>
<keyword evidence="5" id="KW-1185">Reference proteome</keyword>
<accession>A0ABW0W3I3</accession>
<dbReference type="PROSITE" id="PS50977">
    <property type="entry name" value="HTH_TETR_2"/>
    <property type="match status" value="1"/>
</dbReference>
<sequence length="221" mass="25148">MEETIEQWMQDLLKLDSAGAKMTEKQIKILQSAIEVFAEKGYAASSTNEIAQRAGVAEGTIFRHYKTKKDLLLSIVAPAMTKLIAPFVLRGFNKVLDTQYASYDQLIRSMIENRIEFLKKHKNILKILIQEIPFHPELQESFQRDVLAKVLERLSKLVAQFQAQGTIIELPTATVVRLTVSTIVGYVLVRSFYGERPGAEWDDEREREETIAFIMRGLGVS</sequence>
<dbReference type="SUPFAM" id="SSF48498">
    <property type="entry name" value="Tetracyclin repressor-like, C-terminal domain"/>
    <property type="match status" value="1"/>
</dbReference>
<dbReference type="InterPro" id="IPR050109">
    <property type="entry name" value="HTH-type_TetR-like_transc_reg"/>
</dbReference>
<protein>
    <submittedName>
        <fullName evidence="4">TetR/AcrR family transcriptional regulator</fullName>
    </submittedName>
</protein>
<dbReference type="Gene3D" id="1.10.357.10">
    <property type="entry name" value="Tetracycline Repressor, domain 2"/>
    <property type="match status" value="1"/>
</dbReference>
<dbReference type="EMBL" id="JBHSOW010000080">
    <property type="protein sequence ID" value="MFC5651609.1"/>
    <property type="molecule type" value="Genomic_DNA"/>
</dbReference>
<reference evidence="5" key="1">
    <citation type="journal article" date="2019" name="Int. J. Syst. Evol. Microbiol.">
        <title>The Global Catalogue of Microorganisms (GCM) 10K type strain sequencing project: providing services to taxonomists for standard genome sequencing and annotation.</title>
        <authorList>
            <consortium name="The Broad Institute Genomics Platform"/>
            <consortium name="The Broad Institute Genome Sequencing Center for Infectious Disease"/>
            <person name="Wu L."/>
            <person name="Ma J."/>
        </authorList>
    </citation>
    <scope>NUCLEOTIDE SEQUENCE [LARGE SCALE GENOMIC DNA]</scope>
    <source>
        <strain evidence="5">CGMCC 1.3240</strain>
    </source>
</reference>
<dbReference type="Pfam" id="PF00440">
    <property type="entry name" value="TetR_N"/>
    <property type="match status" value="1"/>
</dbReference>
<gene>
    <name evidence="4" type="ORF">ACFPYJ_21315</name>
</gene>
<organism evidence="4 5">
    <name type="scientific">Paenibacillus solisilvae</name>
    <dbReference type="NCBI Taxonomy" id="2486751"/>
    <lineage>
        <taxon>Bacteria</taxon>
        <taxon>Bacillati</taxon>
        <taxon>Bacillota</taxon>
        <taxon>Bacilli</taxon>
        <taxon>Bacillales</taxon>
        <taxon>Paenibacillaceae</taxon>
        <taxon>Paenibacillus</taxon>
    </lineage>
</organism>
<dbReference type="PRINTS" id="PR00455">
    <property type="entry name" value="HTHTETR"/>
</dbReference>
<evidence type="ECO:0000313" key="5">
    <source>
        <dbReference type="Proteomes" id="UP001596047"/>
    </source>
</evidence>